<dbReference type="PANTHER" id="PTHR36772:SF1">
    <property type="entry name" value="SERINE_THREONINE-KINASE"/>
    <property type="match status" value="1"/>
</dbReference>
<reference evidence="1 2" key="1">
    <citation type="journal article" date="2022" name="Nat. Plants">
        <title>Genomes of leafy and leafless Platanthera orchids illuminate the evolution of mycoheterotrophy.</title>
        <authorList>
            <person name="Li M.H."/>
            <person name="Liu K.W."/>
            <person name="Li Z."/>
            <person name="Lu H.C."/>
            <person name="Ye Q.L."/>
            <person name="Zhang D."/>
            <person name="Wang J.Y."/>
            <person name="Li Y.F."/>
            <person name="Zhong Z.M."/>
            <person name="Liu X."/>
            <person name="Yu X."/>
            <person name="Liu D.K."/>
            <person name="Tu X.D."/>
            <person name="Liu B."/>
            <person name="Hao Y."/>
            <person name="Liao X.Y."/>
            <person name="Jiang Y.T."/>
            <person name="Sun W.H."/>
            <person name="Chen J."/>
            <person name="Chen Y.Q."/>
            <person name="Ai Y."/>
            <person name="Zhai J.W."/>
            <person name="Wu S.S."/>
            <person name="Zhou Z."/>
            <person name="Hsiao Y.Y."/>
            <person name="Wu W.L."/>
            <person name="Chen Y.Y."/>
            <person name="Lin Y.F."/>
            <person name="Hsu J.L."/>
            <person name="Li C.Y."/>
            <person name="Wang Z.W."/>
            <person name="Zhao X."/>
            <person name="Zhong W.Y."/>
            <person name="Ma X.K."/>
            <person name="Ma L."/>
            <person name="Huang J."/>
            <person name="Chen G.Z."/>
            <person name="Huang M.Z."/>
            <person name="Huang L."/>
            <person name="Peng D.H."/>
            <person name="Luo Y.B."/>
            <person name="Zou S.Q."/>
            <person name="Chen S.P."/>
            <person name="Lan S."/>
            <person name="Tsai W.C."/>
            <person name="Van de Peer Y."/>
            <person name="Liu Z.J."/>
        </authorList>
    </citation>
    <scope>NUCLEOTIDE SEQUENCE [LARGE SCALE GENOMIC DNA]</scope>
    <source>
        <strain evidence="1">Lor288</strain>
    </source>
</reference>
<dbReference type="PANTHER" id="PTHR36772">
    <property type="entry name" value="SERINE/THREONINE-KINASE"/>
    <property type="match status" value="1"/>
</dbReference>
<accession>A0ABR2M3F5</accession>
<evidence type="ECO:0000313" key="1">
    <source>
        <dbReference type="EMBL" id="KAK8958632.1"/>
    </source>
</evidence>
<protein>
    <submittedName>
        <fullName evidence="1">Uncharacterized protein</fullName>
    </submittedName>
</protein>
<organism evidence="1 2">
    <name type="scientific">Platanthera guangdongensis</name>
    <dbReference type="NCBI Taxonomy" id="2320717"/>
    <lineage>
        <taxon>Eukaryota</taxon>
        <taxon>Viridiplantae</taxon>
        <taxon>Streptophyta</taxon>
        <taxon>Embryophyta</taxon>
        <taxon>Tracheophyta</taxon>
        <taxon>Spermatophyta</taxon>
        <taxon>Magnoliopsida</taxon>
        <taxon>Liliopsida</taxon>
        <taxon>Asparagales</taxon>
        <taxon>Orchidaceae</taxon>
        <taxon>Orchidoideae</taxon>
        <taxon>Orchideae</taxon>
        <taxon>Orchidinae</taxon>
        <taxon>Platanthera</taxon>
    </lineage>
</organism>
<dbReference type="Proteomes" id="UP001412067">
    <property type="component" value="Unassembled WGS sequence"/>
</dbReference>
<gene>
    <name evidence="1" type="ORF">KSP40_PGU001522</name>
</gene>
<keyword evidence="2" id="KW-1185">Reference proteome</keyword>
<sequence length="158" mass="18062">MRTMEAAILWKPSMKTGESLANSGKGELRKCRSLRAAISFTRVCLCSPISSYNEVFWDEVPRRRSGGTVPRSGLFTEHSERRGSTEGRRVFRGKSLTDDVMMRRFVVEEAVIMQVRRSNQMEFVRRKNSVRRRKLGPSPLCRMAMAGEDDEDLTVEAI</sequence>
<name>A0ABR2M3F5_9ASPA</name>
<dbReference type="EMBL" id="JBBWWR010000012">
    <property type="protein sequence ID" value="KAK8958632.1"/>
    <property type="molecule type" value="Genomic_DNA"/>
</dbReference>
<comment type="caution">
    <text evidence="1">The sequence shown here is derived from an EMBL/GenBank/DDBJ whole genome shotgun (WGS) entry which is preliminary data.</text>
</comment>
<proteinExistence type="predicted"/>
<evidence type="ECO:0000313" key="2">
    <source>
        <dbReference type="Proteomes" id="UP001412067"/>
    </source>
</evidence>